<dbReference type="PANTHER" id="PTHR30576:SF4">
    <property type="entry name" value="UNDECAPRENYL-PHOSPHATE GALACTOSE PHOSPHOTRANSFERASE"/>
    <property type="match status" value="1"/>
</dbReference>
<keyword evidence="4" id="KW-1003">Cell membrane</keyword>
<feature type="transmembrane region" description="Helical" evidence="9">
    <location>
        <begin position="68"/>
        <end position="91"/>
    </location>
</feature>
<evidence type="ECO:0000313" key="11">
    <source>
        <dbReference type="EMBL" id="QSZ27775.1"/>
    </source>
</evidence>
<feature type="transmembrane region" description="Helical" evidence="9">
    <location>
        <begin position="103"/>
        <end position="123"/>
    </location>
</feature>
<dbReference type="Pfam" id="PF02397">
    <property type="entry name" value="Bac_transf"/>
    <property type="match status" value="1"/>
</dbReference>
<keyword evidence="5 11" id="KW-0808">Transferase</keyword>
<evidence type="ECO:0000256" key="5">
    <source>
        <dbReference type="ARBA" id="ARBA00022679"/>
    </source>
</evidence>
<evidence type="ECO:0000256" key="6">
    <source>
        <dbReference type="ARBA" id="ARBA00022692"/>
    </source>
</evidence>
<feature type="transmembrane region" description="Helical" evidence="9">
    <location>
        <begin position="38"/>
        <end position="56"/>
    </location>
</feature>
<evidence type="ECO:0000256" key="1">
    <source>
        <dbReference type="ARBA" id="ARBA00004141"/>
    </source>
</evidence>
<dbReference type="AlphaFoldDB" id="A0A975GAY4"/>
<name>A0A975GAY4_9THEO</name>
<evidence type="ECO:0000256" key="4">
    <source>
        <dbReference type="ARBA" id="ARBA00022475"/>
    </source>
</evidence>
<feature type="domain" description="Bacterial sugar transferase" evidence="10">
    <location>
        <begin position="260"/>
        <end position="452"/>
    </location>
</feature>
<dbReference type="InterPro" id="IPR003362">
    <property type="entry name" value="Bact_transf"/>
</dbReference>
<organism evidence="11 12">
    <name type="scientific">Aceticella autotrophica</name>
    <dbReference type="NCBI Taxonomy" id="2755338"/>
    <lineage>
        <taxon>Bacteria</taxon>
        <taxon>Bacillati</taxon>
        <taxon>Bacillota</taxon>
        <taxon>Clostridia</taxon>
        <taxon>Thermoanaerobacterales</taxon>
        <taxon>Thermoanaerobacteraceae</taxon>
        <taxon>Aceticella</taxon>
    </lineage>
</organism>
<evidence type="ECO:0000256" key="7">
    <source>
        <dbReference type="ARBA" id="ARBA00022989"/>
    </source>
</evidence>
<dbReference type="KEGG" id="aaut:ACETAC_02430"/>
<reference evidence="11" key="1">
    <citation type="submission" date="2020-08" db="EMBL/GenBank/DDBJ databases">
        <title>Genomic insights into the carbon and energy metabolism of the first obligate autotrophic acetogenic bacterium Aceticella autotrophica gen. nov., sp. nov.</title>
        <authorList>
            <person name="Toshchakov S.V."/>
            <person name="Elcheninov A.G."/>
            <person name="Kublanov I.V."/>
            <person name="Frolov E.N."/>
            <person name="Lebedinsky A.V."/>
        </authorList>
    </citation>
    <scope>NUCLEOTIDE SEQUENCE</scope>
    <source>
        <strain evidence="11">3443-3Ac</strain>
    </source>
</reference>
<dbReference type="GO" id="GO:0016780">
    <property type="term" value="F:phosphotransferase activity, for other substituted phosphate groups"/>
    <property type="evidence" value="ECO:0007669"/>
    <property type="project" value="TreeGrafter"/>
</dbReference>
<dbReference type="Pfam" id="PF13727">
    <property type="entry name" value="CoA_binding_3"/>
    <property type="match status" value="1"/>
</dbReference>
<dbReference type="InterPro" id="IPR017475">
    <property type="entry name" value="EPS_sugar_tfrase"/>
</dbReference>
<feature type="transmembrane region" description="Helical" evidence="9">
    <location>
        <begin position="7"/>
        <end position="26"/>
    </location>
</feature>
<comment type="subcellular location">
    <subcellularLocation>
        <location evidence="2">Cell membrane</location>
    </subcellularLocation>
    <subcellularLocation>
        <location evidence="1">Membrane</location>
        <topology evidence="1">Multi-pass membrane protein</topology>
    </subcellularLocation>
</comment>
<dbReference type="Proteomes" id="UP000671913">
    <property type="component" value="Chromosome"/>
</dbReference>
<gene>
    <name evidence="11" type="ORF">ACETAC_02430</name>
</gene>
<comment type="similarity">
    <text evidence="3">Belongs to the bacterial sugar transferase family.</text>
</comment>
<feature type="transmembrane region" description="Helical" evidence="9">
    <location>
        <begin position="265"/>
        <end position="286"/>
    </location>
</feature>
<evidence type="ECO:0000256" key="8">
    <source>
        <dbReference type="ARBA" id="ARBA00023136"/>
    </source>
</evidence>
<dbReference type="RefSeq" id="WP_284680488.1">
    <property type="nucleotide sequence ID" value="NZ_CP060096.1"/>
</dbReference>
<keyword evidence="8 9" id="KW-0472">Membrane</keyword>
<dbReference type="EMBL" id="CP060096">
    <property type="protein sequence ID" value="QSZ27775.1"/>
    <property type="molecule type" value="Genomic_DNA"/>
</dbReference>
<protein>
    <submittedName>
        <fullName evidence="11">Sugar transferase</fullName>
    </submittedName>
</protein>
<dbReference type="GO" id="GO:0005886">
    <property type="term" value="C:plasma membrane"/>
    <property type="evidence" value="ECO:0007669"/>
    <property type="project" value="UniProtKB-SubCell"/>
</dbReference>
<dbReference type="PANTHER" id="PTHR30576">
    <property type="entry name" value="COLANIC BIOSYNTHESIS UDP-GLUCOSE LIPID CARRIER TRANSFERASE"/>
    <property type="match status" value="1"/>
</dbReference>
<dbReference type="NCBIfam" id="TIGR03025">
    <property type="entry name" value="EPS_sugtrans"/>
    <property type="match status" value="1"/>
</dbReference>
<sequence length="457" mass="53215">MWYKKWSMILDISALVLAFVIALYLRFDFNMNTVSKRWYISTFVILLTIDFLILYFKGLYDKKHKPLFYQIGLIIDGMVYSVFVYLLISYFVKMTDFSRLTLIYIFVIGLLLQIIFKSILLYLQRQRYKRGLDLSNALILGNYSSESKEIINKLMSNEFGINIFGYLSDDISNDNFIKLGDIKDFNNIIDKYHIDMIFISSKIDNIEKIVNICLSKYISIYSINNSINLPNYPMEIEIIDNMPVLKLKDVFIGGLEGHVKRLLDFTLSFLALIILSPLFIIISLLIKITSPGPVFFKHRRLGLNGKVIEIYKFRSMVINAQDVLNRLLAENPELRKEYEATYKLKNDPRITRVGKFLRKTSLDELPQLINVLKGDLSLVGPRPIILKEINKYGEYGKYLLRVPPGVTGLWQISGRSDIDYNERIEIDMQYISNWNIWLDLNILIKTIPAVLKKDGAY</sequence>
<accession>A0A975GAY4</accession>
<evidence type="ECO:0000256" key="3">
    <source>
        <dbReference type="ARBA" id="ARBA00006464"/>
    </source>
</evidence>
<keyword evidence="6 9" id="KW-0812">Transmembrane</keyword>
<evidence type="ECO:0000313" key="12">
    <source>
        <dbReference type="Proteomes" id="UP000671913"/>
    </source>
</evidence>
<evidence type="ECO:0000259" key="10">
    <source>
        <dbReference type="Pfam" id="PF02397"/>
    </source>
</evidence>
<evidence type="ECO:0000256" key="2">
    <source>
        <dbReference type="ARBA" id="ARBA00004236"/>
    </source>
</evidence>
<keyword evidence="12" id="KW-1185">Reference proteome</keyword>
<evidence type="ECO:0000256" key="9">
    <source>
        <dbReference type="SAM" id="Phobius"/>
    </source>
</evidence>
<keyword evidence="7 9" id="KW-1133">Transmembrane helix</keyword>
<proteinExistence type="inferred from homology"/>